<comment type="subcellular location">
    <subcellularLocation>
        <location evidence="1">Cell membrane</location>
        <topology evidence="1">Multi-pass membrane protein</topology>
    </subcellularLocation>
</comment>
<evidence type="ECO:0000256" key="4">
    <source>
        <dbReference type="ARBA" id="ARBA00022692"/>
    </source>
</evidence>
<keyword evidence="6 8" id="KW-0472">Membrane</keyword>
<evidence type="ECO:0000256" key="2">
    <source>
        <dbReference type="ARBA" id="ARBA00010792"/>
    </source>
</evidence>
<feature type="compositionally biased region" description="Low complexity" evidence="7">
    <location>
        <begin position="316"/>
        <end position="340"/>
    </location>
</feature>
<feature type="compositionally biased region" description="Gly residues" evidence="7">
    <location>
        <begin position="299"/>
        <end position="315"/>
    </location>
</feature>
<feature type="transmembrane region" description="Helical" evidence="8">
    <location>
        <begin position="29"/>
        <end position="52"/>
    </location>
</feature>
<accession>A0A1I2KNY5</accession>
<evidence type="ECO:0000256" key="1">
    <source>
        <dbReference type="ARBA" id="ARBA00004651"/>
    </source>
</evidence>
<dbReference type="GO" id="GO:0005886">
    <property type="term" value="C:plasma membrane"/>
    <property type="evidence" value="ECO:0007669"/>
    <property type="project" value="UniProtKB-SubCell"/>
</dbReference>
<comment type="similarity">
    <text evidence="2">Belongs to the DedA family.</text>
</comment>
<dbReference type="AlphaFoldDB" id="A0A1I2KNY5"/>
<feature type="transmembrane region" description="Helical" evidence="8">
    <location>
        <begin position="206"/>
        <end position="227"/>
    </location>
</feature>
<dbReference type="Proteomes" id="UP000199645">
    <property type="component" value="Unassembled WGS sequence"/>
</dbReference>
<feature type="compositionally biased region" description="Low complexity" evidence="7">
    <location>
        <begin position="274"/>
        <end position="298"/>
    </location>
</feature>
<evidence type="ECO:0000256" key="7">
    <source>
        <dbReference type="SAM" id="MobiDB-lite"/>
    </source>
</evidence>
<feature type="transmembrane region" description="Helical" evidence="8">
    <location>
        <begin position="169"/>
        <end position="191"/>
    </location>
</feature>
<sequence length="362" mass="39742">MARPVPWLLVDIHVLAEQLALNPLDPKDLLGAFGLPGVLAILFAETGLLVGFFFPGDSLLFLAGVAASEVANSIFGEGAQLSIVALLIGAPICAIIGAQLGHWLGAKYGRRMFDKPDSRLFKKEYVEKAEYYFEKFGPAKAVVLARFIPIVRTFLNPVAGTLGMPARQFLLWNIVGAILWTDGIILIGYLLAEQIYNAIGDKIDRYILPVVVLIVLISVLPILIEILRERKAKKKGLHNPDPAAAIGVVAAASVAGLADAAREEFHEHFDNDQDQQQGYGQQPPQYGQQGYGQPDYGQQGYGQQGYGQQGYGQQGYGQQPPQYQDPQQPAYPQQGHHPTPQSYPPQQQYPPQPPQDYPPRNY</sequence>
<feature type="transmembrane region" description="Helical" evidence="8">
    <location>
        <begin position="81"/>
        <end position="105"/>
    </location>
</feature>
<dbReference type="PANTHER" id="PTHR30353">
    <property type="entry name" value="INNER MEMBRANE PROTEIN DEDA-RELATED"/>
    <property type="match status" value="1"/>
</dbReference>
<dbReference type="InterPro" id="IPR032818">
    <property type="entry name" value="DedA-like"/>
</dbReference>
<dbReference type="Pfam" id="PF09335">
    <property type="entry name" value="VTT_dom"/>
    <property type="match status" value="1"/>
</dbReference>
<evidence type="ECO:0000256" key="6">
    <source>
        <dbReference type="ARBA" id="ARBA00023136"/>
    </source>
</evidence>
<feature type="domain" description="VTT" evidence="9">
    <location>
        <begin position="54"/>
        <end position="189"/>
    </location>
</feature>
<evidence type="ECO:0000313" key="11">
    <source>
        <dbReference type="Proteomes" id="UP000199645"/>
    </source>
</evidence>
<keyword evidence="4 8" id="KW-0812">Transmembrane</keyword>
<reference evidence="10 11" key="1">
    <citation type="submission" date="2016-10" db="EMBL/GenBank/DDBJ databases">
        <authorList>
            <person name="de Groot N.N."/>
        </authorList>
    </citation>
    <scope>NUCLEOTIDE SEQUENCE [LARGE SCALE GENOMIC DNA]</scope>
    <source>
        <strain evidence="10 11">DSM 43019</strain>
    </source>
</reference>
<dbReference type="InterPro" id="IPR032816">
    <property type="entry name" value="VTT_dom"/>
</dbReference>
<keyword evidence="3" id="KW-1003">Cell membrane</keyword>
<evidence type="ECO:0000256" key="5">
    <source>
        <dbReference type="ARBA" id="ARBA00022989"/>
    </source>
</evidence>
<proteinExistence type="inferred from homology"/>
<keyword evidence="5 8" id="KW-1133">Transmembrane helix</keyword>
<evidence type="ECO:0000313" key="10">
    <source>
        <dbReference type="EMBL" id="SFF66937.1"/>
    </source>
</evidence>
<evidence type="ECO:0000256" key="8">
    <source>
        <dbReference type="SAM" id="Phobius"/>
    </source>
</evidence>
<dbReference type="STRING" id="35752.SAMN05421541_11761"/>
<organism evidence="10 11">
    <name type="scientific">Actinoplanes philippinensis</name>
    <dbReference type="NCBI Taxonomy" id="35752"/>
    <lineage>
        <taxon>Bacteria</taxon>
        <taxon>Bacillati</taxon>
        <taxon>Actinomycetota</taxon>
        <taxon>Actinomycetes</taxon>
        <taxon>Micromonosporales</taxon>
        <taxon>Micromonosporaceae</taxon>
        <taxon>Actinoplanes</taxon>
    </lineage>
</organism>
<dbReference type="EMBL" id="FONV01000017">
    <property type="protein sequence ID" value="SFF66937.1"/>
    <property type="molecule type" value="Genomic_DNA"/>
</dbReference>
<gene>
    <name evidence="10" type="ORF">SAMN05421541_11761</name>
</gene>
<protein>
    <submittedName>
        <fullName evidence="10">Membrane-associated protein</fullName>
    </submittedName>
</protein>
<feature type="compositionally biased region" description="Pro residues" evidence="7">
    <location>
        <begin position="341"/>
        <end position="362"/>
    </location>
</feature>
<feature type="region of interest" description="Disordered" evidence="7">
    <location>
        <begin position="270"/>
        <end position="362"/>
    </location>
</feature>
<dbReference type="PANTHER" id="PTHR30353:SF0">
    <property type="entry name" value="TRANSMEMBRANE PROTEIN"/>
    <property type="match status" value="1"/>
</dbReference>
<evidence type="ECO:0000256" key="3">
    <source>
        <dbReference type="ARBA" id="ARBA00022475"/>
    </source>
</evidence>
<keyword evidence="11" id="KW-1185">Reference proteome</keyword>
<evidence type="ECO:0000259" key="9">
    <source>
        <dbReference type="Pfam" id="PF09335"/>
    </source>
</evidence>
<name>A0A1I2KNY5_9ACTN</name>